<reference evidence="1 2" key="1">
    <citation type="submission" date="2018-10" db="EMBL/GenBank/DDBJ databases">
        <authorList>
            <person name="Ekblom R."/>
            <person name="Jareborg N."/>
        </authorList>
    </citation>
    <scope>NUCLEOTIDE SEQUENCE [LARGE SCALE GENOMIC DNA]</scope>
    <source>
        <tissue evidence="1">Muscle</tissue>
    </source>
</reference>
<name>A0A9X9Q1F9_GULGU</name>
<accession>A0A9X9Q1F9</accession>
<organism evidence="1 2">
    <name type="scientific">Gulo gulo</name>
    <name type="common">Wolverine</name>
    <name type="synonym">Gluton</name>
    <dbReference type="NCBI Taxonomy" id="48420"/>
    <lineage>
        <taxon>Eukaryota</taxon>
        <taxon>Metazoa</taxon>
        <taxon>Chordata</taxon>
        <taxon>Craniata</taxon>
        <taxon>Vertebrata</taxon>
        <taxon>Euteleostomi</taxon>
        <taxon>Mammalia</taxon>
        <taxon>Eutheria</taxon>
        <taxon>Laurasiatheria</taxon>
        <taxon>Carnivora</taxon>
        <taxon>Caniformia</taxon>
        <taxon>Musteloidea</taxon>
        <taxon>Mustelidae</taxon>
        <taxon>Guloninae</taxon>
        <taxon>Gulo</taxon>
    </lineage>
</organism>
<dbReference type="EMBL" id="CYRY02018857">
    <property type="protein sequence ID" value="VCW96643.1"/>
    <property type="molecule type" value="Genomic_DNA"/>
</dbReference>
<evidence type="ECO:0000313" key="1">
    <source>
        <dbReference type="EMBL" id="VCW96643.1"/>
    </source>
</evidence>
<comment type="caution">
    <text evidence="1">The sequence shown here is derived from an EMBL/GenBank/DDBJ whole genome shotgun (WGS) entry which is preliminary data.</text>
</comment>
<gene>
    <name evidence="1" type="ORF">BN2614_LOCUS2</name>
</gene>
<dbReference type="Proteomes" id="UP000269945">
    <property type="component" value="Unassembled WGS sequence"/>
</dbReference>
<proteinExistence type="predicted"/>
<keyword evidence="2" id="KW-1185">Reference proteome</keyword>
<dbReference type="AlphaFoldDB" id="A0A9X9Q1F9"/>
<evidence type="ECO:0000313" key="2">
    <source>
        <dbReference type="Proteomes" id="UP000269945"/>
    </source>
</evidence>
<protein>
    <submittedName>
        <fullName evidence="1">Uncharacterized protein</fullName>
    </submittedName>
</protein>
<sequence length="60" mass="7135">MQMRCTNKGAWTEKYLQFQQNAACSSEMNSFDKMWEIILPWLMTQALESATSKWDKKQLK</sequence>